<dbReference type="AlphaFoldDB" id="A0A2D1UA23"/>
<proteinExistence type="predicted"/>
<dbReference type="RefSeq" id="WP_099440313.1">
    <property type="nucleotide sequence ID" value="NZ_CP024091.1"/>
</dbReference>
<dbReference type="Proteomes" id="UP000223749">
    <property type="component" value="Chromosome"/>
</dbReference>
<name>A0A2D1UA23_9SPHI</name>
<dbReference type="OrthoDB" id="9803871at2"/>
<accession>A0A2D1UA23</accession>
<gene>
    <name evidence="1" type="ORF">CPT03_19060</name>
</gene>
<dbReference type="EMBL" id="CP024091">
    <property type="protein sequence ID" value="ATP58411.1"/>
    <property type="molecule type" value="Genomic_DNA"/>
</dbReference>
<evidence type="ECO:0000313" key="2">
    <source>
        <dbReference type="Proteomes" id="UP000223749"/>
    </source>
</evidence>
<protein>
    <submittedName>
        <fullName evidence="1">Uncharacterized protein</fullName>
    </submittedName>
</protein>
<evidence type="ECO:0000313" key="1">
    <source>
        <dbReference type="EMBL" id="ATP58411.1"/>
    </source>
</evidence>
<organism evidence="1 2">
    <name type="scientific">Pedobacter ginsengisoli</name>
    <dbReference type="NCBI Taxonomy" id="363852"/>
    <lineage>
        <taxon>Bacteria</taxon>
        <taxon>Pseudomonadati</taxon>
        <taxon>Bacteroidota</taxon>
        <taxon>Sphingobacteriia</taxon>
        <taxon>Sphingobacteriales</taxon>
        <taxon>Sphingobacteriaceae</taxon>
        <taxon>Pedobacter</taxon>
    </lineage>
</organism>
<keyword evidence="2" id="KW-1185">Reference proteome</keyword>
<reference evidence="1 2" key="1">
    <citation type="submission" date="2017-10" db="EMBL/GenBank/DDBJ databases">
        <title>Whole genome of Pedobacter ginsengisoli T01R-27 isolated from tomato rhizosphere.</title>
        <authorList>
            <person name="Weon H.-Y."/>
            <person name="Lee S.A."/>
            <person name="Sang M.K."/>
            <person name="Song J."/>
        </authorList>
    </citation>
    <scope>NUCLEOTIDE SEQUENCE [LARGE SCALE GENOMIC DNA]</scope>
    <source>
        <strain evidence="1 2">T01R-27</strain>
    </source>
</reference>
<sequence>MNSKLDKPNHFLNPEIKIPSQASCAPIFNKIFQEGCSFNDFERYIKSKAVSDVQMSHPQFTSVIQYNLKKDIWGIKEGVMISKGGNADLDVVITYVIRDANEWTHLVNFFEDKFNAVEIENKPGHRIYQYRIYLEGNDTRQILFHVLRDSPQSSRMSLMLKF</sequence>
<dbReference type="KEGG" id="pgs:CPT03_19060"/>